<gene>
    <name evidence="2" type="ORF">NG895_23655</name>
</gene>
<comment type="caution">
    <text evidence="2">The sequence shown here is derived from an EMBL/GenBank/DDBJ whole genome shotgun (WGS) entry which is preliminary data.</text>
</comment>
<accession>A0A9X2FD67</accession>
<reference evidence="2" key="1">
    <citation type="submission" date="2022-06" db="EMBL/GenBank/DDBJ databases">
        <title>Aeoliella straminimaris, a novel planctomycete from sediments.</title>
        <authorList>
            <person name="Vitorino I.R."/>
            <person name="Lage O.M."/>
        </authorList>
    </citation>
    <scope>NUCLEOTIDE SEQUENCE</scope>
    <source>
        <strain evidence="2">ICT_H6.2</strain>
    </source>
</reference>
<feature type="chain" id="PRO_5040960764" evidence="1">
    <location>
        <begin position="19"/>
        <end position="202"/>
    </location>
</feature>
<dbReference type="RefSeq" id="WP_252855022.1">
    <property type="nucleotide sequence ID" value="NZ_JAMXLR010000078.1"/>
</dbReference>
<evidence type="ECO:0000256" key="1">
    <source>
        <dbReference type="SAM" id="SignalP"/>
    </source>
</evidence>
<feature type="signal peptide" evidence="1">
    <location>
        <begin position="1"/>
        <end position="18"/>
    </location>
</feature>
<organism evidence="2 3">
    <name type="scientific">Aeoliella straminimaris</name>
    <dbReference type="NCBI Taxonomy" id="2954799"/>
    <lineage>
        <taxon>Bacteria</taxon>
        <taxon>Pseudomonadati</taxon>
        <taxon>Planctomycetota</taxon>
        <taxon>Planctomycetia</taxon>
        <taxon>Pirellulales</taxon>
        <taxon>Lacipirellulaceae</taxon>
        <taxon>Aeoliella</taxon>
    </lineage>
</organism>
<dbReference type="PROSITE" id="PS51257">
    <property type="entry name" value="PROKAR_LIPOPROTEIN"/>
    <property type="match status" value="1"/>
</dbReference>
<dbReference type="EMBL" id="JAMXLR010000078">
    <property type="protein sequence ID" value="MCO6046907.1"/>
    <property type="molecule type" value="Genomic_DNA"/>
</dbReference>
<dbReference type="Proteomes" id="UP001155241">
    <property type="component" value="Unassembled WGS sequence"/>
</dbReference>
<evidence type="ECO:0000313" key="2">
    <source>
        <dbReference type="EMBL" id="MCO6046907.1"/>
    </source>
</evidence>
<proteinExistence type="predicted"/>
<sequence>MRLLERAAIVLAVVPLFATMQSCSNMMGPPSGTYKVDTVRFVPSNPKTAATDPAPSIWINTNTELSSLSGGTLQSKLPYGLAFDYTDNDESFQNAEFTSLKVIYDDGSVEAATTKLKLPLRTAARQIESVNSVTGGRIVKSNVWVISGEIPDVVTRPKPLTLQMEGHFTKHDGSKVPFAIDEHFDVEIENSTQSAVEVLQDK</sequence>
<evidence type="ECO:0000313" key="3">
    <source>
        <dbReference type="Proteomes" id="UP001155241"/>
    </source>
</evidence>
<keyword evidence="1" id="KW-0732">Signal</keyword>
<protein>
    <submittedName>
        <fullName evidence="2">Uncharacterized protein</fullName>
    </submittedName>
</protein>
<keyword evidence="3" id="KW-1185">Reference proteome</keyword>
<dbReference type="AlphaFoldDB" id="A0A9X2FD67"/>
<name>A0A9X2FD67_9BACT</name>